<feature type="domain" description="Type 4 fimbrial biogenesis protein PilX N-terminal" evidence="2">
    <location>
        <begin position="14"/>
        <end position="63"/>
    </location>
</feature>
<sequence>MRIEKPQNISENEQGSALVYTLMVLLLLSLLGMSVGMVTVGSYRLASETQDSTSAYYIAEAGAETIYRNIESQVSKVYESSSTKNAYVSAINTLVRSVDDKIVENFQNQKNSQPEAHVKIEQTGEMKYIIISTGKVSGNERVVKKEFNINWIEKSKAINLPSTPPNAAIVARNKLSLTNGTLNGTAYIDSKAKNAIFLKGGQGGYAGTIVYPLGVKQEDILDKSQIYEPYPKLISREEKFYWNNYEDLLNAIKKDFNQPVTINKNTFERLPEEYFEKDQYNKYQVVTSDGSVLVNNWMFSHYDIKVNNNKYIPKLILDSDKSTNITFSSGAESLVIDEISIGSGSKVFLKGSGNINIYLNKLTIQPAGSLDIEVDGHVTIRVDDLKVLSSKINIKNSNNVTIVVNKSLEFNNESMINNPGSSKQLLFVYRGSTPNFSELTYMNANVFSINNSDALTIKNSSINGIFVTDSKSVSYSGGNASRESNLIMIAPAADITLGEGYYINGTLIGNKVTLSGGGNLMSKIIDSAGFYFDGGAENEAIDLITSTPIIEPN</sequence>
<dbReference type="Pfam" id="PF23981">
    <property type="entry name" value="DUF7305"/>
    <property type="match status" value="1"/>
</dbReference>
<dbReference type="GeneID" id="94553392"/>
<feature type="transmembrane region" description="Helical" evidence="1">
    <location>
        <begin position="20"/>
        <end position="43"/>
    </location>
</feature>
<proteinExistence type="predicted"/>
<evidence type="ECO:0000313" key="4">
    <source>
        <dbReference type="EMBL" id="QIK52134.1"/>
    </source>
</evidence>
<evidence type="ECO:0000259" key="2">
    <source>
        <dbReference type="Pfam" id="PF14341"/>
    </source>
</evidence>
<dbReference type="Proteomes" id="UP000501830">
    <property type="component" value="Chromosome"/>
</dbReference>
<accession>A0A6G7WIN0</accession>
<evidence type="ECO:0000313" key="5">
    <source>
        <dbReference type="Proteomes" id="UP000501830"/>
    </source>
</evidence>
<feature type="domain" description="DUF7305" evidence="3">
    <location>
        <begin position="362"/>
        <end position="473"/>
    </location>
</feature>
<reference evidence="4 5" key="1">
    <citation type="journal article" date="2017" name="Int. J. Syst. Evol. Microbiol.">
        <title>Jeotgalibaca porci sp. nov. and Jeotgalibaca arthritidis sp. nov., isolated from pigs, and emended description of the genus Jeotgalibaca.</title>
        <authorList>
            <person name="Zamora L."/>
            <person name="Perez-Sancho M."/>
            <person name="Dominguez L."/>
            <person name="Fernandez-Garayzabal J.F."/>
            <person name="Vela A.I."/>
        </authorList>
    </citation>
    <scope>NUCLEOTIDE SEQUENCE [LARGE SCALE GENOMIC DNA]</scope>
    <source>
        <strain evidence="4 5">CCUG 69148</strain>
    </source>
</reference>
<evidence type="ECO:0000259" key="3">
    <source>
        <dbReference type="Pfam" id="PF23981"/>
    </source>
</evidence>
<keyword evidence="5" id="KW-1185">Reference proteome</keyword>
<evidence type="ECO:0000256" key="1">
    <source>
        <dbReference type="SAM" id="Phobius"/>
    </source>
</evidence>
<dbReference type="KEGG" id="jpo:G7058_08865"/>
<protein>
    <submittedName>
        <fullName evidence="4">Uncharacterized protein</fullName>
    </submittedName>
</protein>
<keyword evidence="1" id="KW-0812">Transmembrane</keyword>
<dbReference type="RefSeq" id="WP_166063197.1">
    <property type="nucleotide sequence ID" value="NZ_CP049889.1"/>
</dbReference>
<organism evidence="4 5">
    <name type="scientific">Jeotgalibaca porci</name>
    <dbReference type="NCBI Taxonomy" id="1868793"/>
    <lineage>
        <taxon>Bacteria</taxon>
        <taxon>Bacillati</taxon>
        <taxon>Bacillota</taxon>
        <taxon>Bacilli</taxon>
        <taxon>Lactobacillales</taxon>
        <taxon>Carnobacteriaceae</taxon>
        <taxon>Jeotgalibaca</taxon>
    </lineage>
</organism>
<keyword evidence="1" id="KW-1133">Transmembrane helix</keyword>
<dbReference type="Pfam" id="PF14341">
    <property type="entry name" value="PilX_N"/>
    <property type="match status" value="1"/>
</dbReference>
<dbReference type="EMBL" id="CP049889">
    <property type="protein sequence ID" value="QIK52134.1"/>
    <property type="molecule type" value="Genomic_DNA"/>
</dbReference>
<gene>
    <name evidence="4" type="ORF">G7058_08865</name>
</gene>
<dbReference type="InterPro" id="IPR025746">
    <property type="entry name" value="PilX_N_dom"/>
</dbReference>
<dbReference type="InterPro" id="IPR055729">
    <property type="entry name" value="DUF7305"/>
</dbReference>
<name>A0A6G7WIN0_9LACT</name>
<keyword evidence="1" id="KW-0472">Membrane</keyword>
<dbReference type="AlphaFoldDB" id="A0A6G7WIN0"/>